<name>A0A4Z2FF59_9TELE</name>
<keyword evidence="1" id="KW-1133">Transmembrane helix</keyword>
<feature type="transmembrane region" description="Helical" evidence="1">
    <location>
        <begin position="27"/>
        <end position="50"/>
    </location>
</feature>
<keyword evidence="3" id="KW-1185">Reference proteome</keyword>
<organism evidence="2 3">
    <name type="scientific">Liparis tanakae</name>
    <name type="common">Tanaka's snailfish</name>
    <dbReference type="NCBI Taxonomy" id="230148"/>
    <lineage>
        <taxon>Eukaryota</taxon>
        <taxon>Metazoa</taxon>
        <taxon>Chordata</taxon>
        <taxon>Craniata</taxon>
        <taxon>Vertebrata</taxon>
        <taxon>Euteleostomi</taxon>
        <taxon>Actinopterygii</taxon>
        <taxon>Neopterygii</taxon>
        <taxon>Teleostei</taxon>
        <taxon>Neoteleostei</taxon>
        <taxon>Acanthomorphata</taxon>
        <taxon>Eupercaria</taxon>
        <taxon>Perciformes</taxon>
        <taxon>Cottioidei</taxon>
        <taxon>Cottales</taxon>
        <taxon>Liparidae</taxon>
        <taxon>Liparis</taxon>
    </lineage>
</organism>
<evidence type="ECO:0000256" key="1">
    <source>
        <dbReference type="SAM" id="Phobius"/>
    </source>
</evidence>
<sequence>MPSGEVKRDYEAIAAFLGSWGPFQRRVFLALAVSIVPNGFFGAYIVFVAATPAHECAVPESYNISGPWRAAAVPLEAVSGAARRSSCSRLDLEVVARHSANGAVPNVDVNVSDVPLERCRDGWSYSREVYRSTIATEDVPMTSLIDQICYRVYPESDPR</sequence>
<accession>A0A4Z2FF59</accession>
<evidence type="ECO:0000313" key="2">
    <source>
        <dbReference type="EMBL" id="TNN39520.1"/>
    </source>
</evidence>
<comment type="caution">
    <text evidence="2">The sequence shown here is derived from an EMBL/GenBank/DDBJ whole genome shotgun (WGS) entry which is preliminary data.</text>
</comment>
<keyword evidence="1" id="KW-0812">Transmembrane</keyword>
<dbReference type="EMBL" id="SRLO01001273">
    <property type="protein sequence ID" value="TNN39520.1"/>
    <property type="molecule type" value="Genomic_DNA"/>
</dbReference>
<gene>
    <name evidence="2" type="primary">Slc22a4_0</name>
    <name evidence="2" type="ORF">EYF80_050319</name>
</gene>
<dbReference type="AlphaFoldDB" id="A0A4Z2FF59"/>
<dbReference type="Proteomes" id="UP000314294">
    <property type="component" value="Unassembled WGS sequence"/>
</dbReference>
<reference evidence="2 3" key="1">
    <citation type="submission" date="2019-03" db="EMBL/GenBank/DDBJ databases">
        <title>First draft genome of Liparis tanakae, snailfish: a comprehensive survey of snailfish specific genes.</title>
        <authorList>
            <person name="Kim W."/>
            <person name="Song I."/>
            <person name="Jeong J.-H."/>
            <person name="Kim D."/>
            <person name="Kim S."/>
            <person name="Ryu S."/>
            <person name="Song J.Y."/>
            <person name="Lee S.K."/>
        </authorList>
    </citation>
    <scope>NUCLEOTIDE SEQUENCE [LARGE SCALE GENOMIC DNA]</scope>
    <source>
        <tissue evidence="2">Muscle</tissue>
    </source>
</reference>
<proteinExistence type="predicted"/>
<protein>
    <submittedName>
        <fullName evidence="2">Solute carrier family 22 member 4</fullName>
    </submittedName>
</protein>
<keyword evidence="1" id="KW-0472">Membrane</keyword>
<evidence type="ECO:0000313" key="3">
    <source>
        <dbReference type="Proteomes" id="UP000314294"/>
    </source>
</evidence>
<dbReference type="OrthoDB" id="3936150at2759"/>